<evidence type="ECO:0000313" key="1">
    <source>
        <dbReference type="EMBL" id="JAH18882.1"/>
    </source>
</evidence>
<sequence length="15" mass="1761">MKESFALILLWGHCI</sequence>
<dbReference type="EMBL" id="GBXM01089695">
    <property type="protein sequence ID" value="JAH18882.1"/>
    <property type="molecule type" value="Transcribed_RNA"/>
</dbReference>
<reference evidence="1" key="2">
    <citation type="journal article" date="2015" name="Fish Shellfish Immunol.">
        <title>Early steps in the European eel (Anguilla anguilla)-Vibrio vulnificus interaction in the gills: Role of the RtxA13 toxin.</title>
        <authorList>
            <person name="Callol A."/>
            <person name="Pajuelo D."/>
            <person name="Ebbesson L."/>
            <person name="Teles M."/>
            <person name="MacKenzie S."/>
            <person name="Amaro C."/>
        </authorList>
    </citation>
    <scope>NUCLEOTIDE SEQUENCE</scope>
</reference>
<accession>A0A0E9QQY9</accession>
<organism evidence="1">
    <name type="scientific">Anguilla anguilla</name>
    <name type="common">European freshwater eel</name>
    <name type="synonym">Muraena anguilla</name>
    <dbReference type="NCBI Taxonomy" id="7936"/>
    <lineage>
        <taxon>Eukaryota</taxon>
        <taxon>Metazoa</taxon>
        <taxon>Chordata</taxon>
        <taxon>Craniata</taxon>
        <taxon>Vertebrata</taxon>
        <taxon>Euteleostomi</taxon>
        <taxon>Actinopterygii</taxon>
        <taxon>Neopterygii</taxon>
        <taxon>Teleostei</taxon>
        <taxon>Anguilliformes</taxon>
        <taxon>Anguillidae</taxon>
        <taxon>Anguilla</taxon>
    </lineage>
</organism>
<protein>
    <submittedName>
        <fullName evidence="1">Uncharacterized protein</fullName>
    </submittedName>
</protein>
<reference evidence="1" key="1">
    <citation type="submission" date="2014-11" db="EMBL/GenBank/DDBJ databases">
        <authorList>
            <person name="Amaro Gonzalez C."/>
        </authorList>
    </citation>
    <scope>NUCLEOTIDE SEQUENCE</scope>
</reference>
<name>A0A0E9QQY9_ANGAN</name>
<proteinExistence type="predicted"/>